<comment type="catalytic activity">
    <reaction evidence="9">
        <text>2 L-dopa + O2 = 2 L-dopaquinone + 2 H2O</text>
        <dbReference type="Rhea" id="RHEA:34287"/>
        <dbReference type="ChEBI" id="CHEBI:15377"/>
        <dbReference type="ChEBI" id="CHEBI:15379"/>
        <dbReference type="ChEBI" id="CHEBI:57504"/>
        <dbReference type="ChEBI" id="CHEBI:57924"/>
        <dbReference type="EC" id="1.14.18.1"/>
    </reaction>
</comment>
<evidence type="ECO:0000313" key="15">
    <source>
        <dbReference type="EMBL" id="USW58252.1"/>
    </source>
</evidence>
<dbReference type="PRINTS" id="PR00092">
    <property type="entry name" value="TYROSINASE"/>
</dbReference>
<dbReference type="Proteomes" id="UP001056384">
    <property type="component" value="Chromosome 11"/>
</dbReference>
<dbReference type="Pfam" id="PF18132">
    <property type="entry name" value="Tyrosinase_C"/>
    <property type="match status" value="1"/>
</dbReference>
<evidence type="ECO:0000259" key="13">
    <source>
        <dbReference type="PROSITE" id="PS00497"/>
    </source>
</evidence>
<keyword evidence="7" id="KW-0503">Monooxygenase</keyword>
<keyword evidence="4" id="KW-0479">Metal-binding</keyword>
<dbReference type="InterPro" id="IPR008922">
    <property type="entry name" value="Di-copper_centre_dom_sf"/>
</dbReference>
<feature type="region of interest" description="Disordered" evidence="11">
    <location>
        <begin position="23"/>
        <end position="49"/>
    </location>
</feature>
<evidence type="ECO:0000256" key="2">
    <source>
        <dbReference type="ARBA" id="ARBA00009928"/>
    </source>
</evidence>
<evidence type="ECO:0000256" key="11">
    <source>
        <dbReference type="SAM" id="MobiDB-lite"/>
    </source>
</evidence>
<evidence type="ECO:0000313" key="16">
    <source>
        <dbReference type="Proteomes" id="UP001056384"/>
    </source>
</evidence>
<dbReference type="EC" id="1.14.18.1" evidence="3"/>
<dbReference type="PANTHER" id="PTHR11474">
    <property type="entry name" value="TYROSINASE FAMILY MEMBER"/>
    <property type="match status" value="1"/>
</dbReference>
<feature type="chain" id="PRO_5040517729" description="tyrosinase" evidence="12">
    <location>
        <begin position="19"/>
        <end position="636"/>
    </location>
</feature>
<comment type="similarity">
    <text evidence="2">Belongs to the tyrosinase family.</text>
</comment>
<comment type="cofactor">
    <cofactor evidence="1">
        <name>Cu(2+)</name>
        <dbReference type="ChEBI" id="CHEBI:29036"/>
    </cofactor>
</comment>
<evidence type="ECO:0000256" key="5">
    <source>
        <dbReference type="ARBA" id="ARBA00023002"/>
    </source>
</evidence>
<evidence type="ECO:0000256" key="8">
    <source>
        <dbReference type="ARBA" id="ARBA00023101"/>
    </source>
</evidence>
<name>A0A9Q9AYC8_9PEZI</name>
<organism evidence="15 16">
    <name type="scientific">Septoria linicola</name>
    <dbReference type="NCBI Taxonomy" id="215465"/>
    <lineage>
        <taxon>Eukaryota</taxon>
        <taxon>Fungi</taxon>
        <taxon>Dikarya</taxon>
        <taxon>Ascomycota</taxon>
        <taxon>Pezizomycotina</taxon>
        <taxon>Dothideomycetes</taxon>
        <taxon>Dothideomycetidae</taxon>
        <taxon>Mycosphaerellales</taxon>
        <taxon>Mycosphaerellaceae</taxon>
        <taxon>Septoria</taxon>
    </lineage>
</organism>
<evidence type="ECO:0000256" key="3">
    <source>
        <dbReference type="ARBA" id="ARBA00011906"/>
    </source>
</evidence>
<keyword evidence="16" id="KW-1185">Reference proteome</keyword>
<feature type="domain" description="Tyrosinase copper-binding" evidence="13">
    <location>
        <begin position="129"/>
        <end position="146"/>
    </location>
</feature>
<dbReference type="InterPro" id="IPR041640">
    <property type="entry name" value="Tyrosinase_C"/>
</dbReference>
<dbReference type="AlphaFoldDB" id="A0A9Q9AYC8"/>
<dbReference type="GO" id="GO:0046872">
    <property type="term" value="F:metal ion binding"/>
    <property type="evidence" value="ECO:0007669"/>
    <property type="project" value="UniProtKB-KW"/>
</dbReference>
<reference evidence="15" key="1">
    <citation type="submission" date="2022-06" db="EMBL/GenBank/DDBJ databases">
        <title>Complete genome sequences of two strains of the flax pathogen Septoria linicola.</title>
        <authorList>
            <person name="Lapalu N."/>
            <person name="Simon A."/>
            <person name="Demenou B."/>
            <person name="Paumier D."/>
            <person name="Guillot M.-P."/>
            <person name="Gout L."/>
            <person name="Valade R."/>
        </authorList>
    </citation>
    <scope>NUCLEOTIDE SEQUENCE</scope>
    <source>
        <strain evidence="15">SE15195</strain>
    </source>
</reference>
<evidence type="ECO:0000256" key="7">
    <source>
        <dbReference type="ARBA" id="ARBA00023033"/>
    </source>
</evidence>
<protein>
    <recommendedName>
        <fullName evidence="3">tyrosinase</fullName>
        <ecNumber evidence="3">1.14.18.1</ecNumber>
    </recommendedName>
</protein>
<keyword evidence="8" id="KW-0470">Melanin biosynthesis</keyword>
<accession>A0A9Q9AYC8</accession>
<comment type="catalytic activity">
    <reaction evidence="10">
        <text>L-tyrosine + O2 = L-dopaquinone + H2O</text>
        <dbReference type="Rhea" id="RHEA:18117"/>
        <dbReference type="ChEBI" id="CHEBI:15377"/>
        <dbReference type="ChEBI" id="CHEBI:15379"/>
        <dbReference type="ChEBI" id="CHEBI:57924"/>
        <dbReference type="ChEBI" id="CHEBI:58315"/>
        <dbReference type="EC" id="1.14.18.1"/>
    </reaction>
</comment>
<dbReference type="PANTHER" id="PTHR11474:SF76">
    <property type="entry name" value="SHKT DOMAIN-CONTAINING PROTEIN"/>
    <property type="match status" value="1"/>
</dbReference>
<dbReference type="PROSITE" id="PS00497">
    <property type="entry name" value="TYROSINASE_1"/>
    <property type="match status" value="1"/>
</dbReference>
<evidence type="ECO:0000256" key="12">
    <source>
        <dbReference type="SAM" id="SignalP"/>
    </source>
</evidence>
<dbReference type="InterPro" id="IPR002227">
    <property type="entry name" value="Tyrosinase_Cu-bd"/>
</dbReference>
<keyword evidence="5" id="KW-0560">Oxidoreductase</keyword>
<dbReference type="InterPro" id="IPR050316">
    <property type="entry name" value="Tyrosinase/Hemocyanin"/>
</dbReference>
<feature type="compositionally biased region" description="Basic and acidic residues" evidence="11">
    <location>
        <begin position="23"/>
        <end position="32"/>
    </location>
</feature>
<proteinExistence type="inferred from homology"/>
<evidence type="ECO:0000256" key="10">
    <source>
        <dbReference type="ARBA" id="ARBA00048881"/>
    </source>
</evidence>
<evidence type="ECO:0000256" key="6">
    <source>
        <dbReference type="ARBA" id="ARBA00023008"/>
    </source>
</evidence>
<feature type="domain" description="Tyrosinase copper-binding" evidence="14">
    <location>
        <begin position="333"/>
        <end position="344"/>
    </location>
</feature>
<dbReference type="SUPFAM" id="SSF48056">
    <property type="entry name" value="Di-copper centre-containing domain"/>
    <property type="match status" value="1"/>
</dbReference>
<dbReference type="GO" id="GO:0042438">
    <property type="term" value="P:melanin biosynthetic process"/>
    <property type="evidence" value="ECO:0007669"/>
    <property type="project" value="UniProtKB-KW"/>
</dbReference>
<dbReference type="PROSITE" id="PS00498">
    <property type="entry name" value="TYROSINASE_2"/>
    <property type="match status" value="1"/>
</dbReference>
<feature type="signal peptide" evidence="12">
    <location>
        <begin position="1"/>
        <end position="18"/>
    </location>
</feature>
<evidence type="ECO:0000256" key="1">
    <source>
        <dbReference type="ARBA" id="ARBA00001973"/>
    </source>
</evidence>
<dbReference type="Pfam" id="PF00264">
    <property type="entry name" value="Tyrosinase"/>
    <property type="match status" value="1"/>
</dbReference>
<sequence>MKFFSFISTLALATTSLAHPVEHSAEHGDIHARQNGNPDTRLEGNKGGNVRPRLEIRQLRNTQPEQWNIFMVAMNRWMTSSNNNARFGNIVGADNSYYGISSIHGVPRQNYANVGQCSSCGGSDGYCTHDSVLFPAWHRAYVALFEQEFLKVARSVAASYNNQRYTDAGNALRFPYFDWAARPPNNGPALPTLITDSQVTVQGPNGQQSFRNPLYGYEFIGGQQSGLVYGTLNGYQKTLRYPNSNSPSASNNSPAAAAAFAGARQSLQDQVYQLFTTCKNYLYFSNDDSRDSSARCANSLEQIHNTVHNNAGGLGGNGVSGGHMTYLSTASFDPIFWLHHANVDRIFAMWQAINPSAYGATQPAPHNTWTISTGSNQGPTSGLRPFRRPDADNFWNTNQVRDWTQFGYTYPEFSNSDGSANAISGYVNRLYGPNPSQTAGSSKREAEAEPQLLEALGDILSSNPLKASNGSLYQYVANIKTPRYALGGSYTVYLFNGKPASEDPSTWAAADNLYGPMGLLSQDGMEGSGMNMSILTSGSIPLTTKLTALFDNSLLGSLAELVVAPFLAQNLEWRIAKDGQSIDPATIPGFTVTVVTSSAQPAADANSFPIYSDFIELLGVTRGQAGGANSTQFTSS</sequence>
<keyword evidence="12" id="KW-0732">Signal</keyword>
<evidence type="ECO:0000259" key="14">
    <source>
        <dbReference type="PROSITE" id="PS00498"/>
    </source>
</evidence>
<dbReference type="Gene3D" id="1.10.1280.10">
    <property type="entry name" value="Di-copper center containing domain from catechol oxidase"/>
    <property type="match status" value="1"/>
</dbReference>
<gene>
    <name evidence="15" type="ORF">Slin15195_G115710</name>
</gene>
<evidence type="ECO:0000256" key="4">
    <source>
        <dbReference type="ARBA" id="ARBA00022723"/>
    </source>
</evidence>
<keyword evidence="6" id="KW-0186">Copper</keyword>
<evidence type="ECO:0000256" key="9">
    <source>
        <dbReference type="ARBA" id="ARBA00048233"/>
    </source>
</evidence>
<dbReference type="Gene3D" id="2.60.310.20">
    <property type="match status" value="1"/>
</dbReference>
<dbReference type="EMBL" id="CP099428">
    <property type="protein sequence ID" value="USW58252.1"/>
    <property type="molecule type" value="Genomic_DNA"/>
</dbReference>
<dbReference type="GO" id="GO:0004503">
    <property type="term" value="F:tyrosinase activity"/>
    <property type="evidence" value="ECO:0007669"/>
    <property type="project" value="UniProtKB-EC"/>
</dbReference>